<evidence type="ECO:0008006" key="5">
    <source>
        <dbReference type="Google" id="ProtNLM"/>
    </source>
</evidence>
<sequence>MNHSFLPGDVVFHLNEGAPQLVGVADKERLLRGGTSYATLLTPEAEPVWGGTFDALLPQLASRTAGLVEQVTSQIAARHARPVLISLARGGTPAGALIRRAAARRGLDWPHHSLSIMRAEGLDLVAYQEVLALHPERDVIFVDGWTGKGSIRGALDRSVPGARLAVLSDPAGISTYAGTYQDLLIPHALLNATVCGLLSRTFLSGSGRHAVRVEEALASYDRTQAYLDAVSQAAPQAVYMGIRPEQPVLTALALAEQYGVTDPHRVKPSVGEACRVLLRRAPHALLVRQTGHLDTEHLEQYARSHHIPVHVHADLPYQACALIQ</sequence>
<keyword evidence="4" id="KW-1185">Reference proteome</keyword>
<gene>
    <name evidence="3" type="ORF">GCM10010842_37120</name>
</gene>
<dbReference type="EMBL" id="BMOR01000033">
    <property type="protein sequence ID" value="GGN46511.1"/>
    <property type="molecule type" value="Genomic_DNA"/>
</dbReference>
<dbReference type="Pfam" id="PF15608">
    <property type="entry name" value="PELOTA_1"/>
    <property type="match status" value="1"/>
</dbReference>
<dbReference type="InterPro" id="IPR028157">
    <property type="entry name" value="PELOTA_dom"/>
</dbReference>
<organism evidence="3 4">
    <name type="scientific">Deinococcus daejeonensis</name>
    <dbReference type="NCBI Taxonomy" id="1007098"/>
    <lineage>
        <taxon>Bacteria</taxon>
        <taxon>Thermotogati</taxon>
        <taxon>Deinococcota</taxon>
        <taxon>Deinococci</taxon>
        <taxon>Deinococcales</taxon>
        <taxon>Deinococcaceae</taxon>
        <taxon>Deinococcus</taxon>
    </lineage>
</organism>
<feature type="domain" description="PELOTA RNA-binding" evidence="2">
    <location>
        <begin position="251"/>
        <end position="324"/>
    </location>
</feature>
<dbReference type="InterPro" id="IPR011215">
    <property type="entry name" value="StiP_N"/>
</dbReference>
<comment type="caution">
    <text evidence="3">The sequence shown here is derived from an EMBL/GenBank/DDBJ whole genome shotgun (WGS) entry which is preliminary data.</text>
</comment>
<reference evidence="4" key="1">
    <citation type="journal article" date="2019" name="Int. J. Syst. Evol. Microbiol.">
        <title>The Global Catalogue of Microorganisms (GCM) 10K type strain sequencing project: providing services to taxonomists for standard genome sequencing and annotation.</title>
        <authorList>
            <consortium name="The Broad Institute Genomics Platform"/>
            <consortium name="The Broad Institute Genome Sequencing Center for Infectious Disease"/>
            <person name="Wu L."/>
            <person name="Ma J."/>
        </authorList>
    </citation>
    <scope>NUCLEOTIDE SEQUENCE [LARGE SCALE GENOMIC DNA]</scope>
    <source>
        <strain evidence="4">JCM 16918</strain>
    </source>
</reference>
<protein>
    <recommendedName>
        <fullName evidence="5">PELOTA RNA-binding domain-containing protein</fullName>
    </recommendedName>
</protein>
<name>A0ABQ2JFJ8_9DEIO</name>
<dbReference type="RefSeq" id="WP_189059351.1">
    <property type="nucleotide sequence ID" value="NZ_BMOR01000033.1"/>
</dbReference>
<proteinExistence type="predicted"/>
<evidence type="ECO:0000259" key="1">
    <source>
        <dbReference type="Pfam" id="PF11202"/>
    </source>
</evidence>
<evidence type="ECO:0000313" key="3">
    <source>
        <dbReference type="EMBL" id="GGN46511.1"/>
    </source>
</evidence>
<dbReference type="Proteomes" id="UP000645517">
    <property type="component" value="Unassembled WGS sequence"/>
</dbReference>
<dbReference type="Pfam" id="PF11202">
    <property type="entry name" value="StiP"/>
    <property type="match status" value="1"/>
</dbReference>
<feature type="domain" description="Cysteine protease StiP N-terminal" evidence="1">
    <location>
        <begin position="4"/>
        <end position="230"/>
    </location>
</feature>
<evidence type="ECO:0000259" key="2">
    <source>
        <dbReference type="Pfam" id="PF15608"/>
    </source>
</evidence>
<accession>A0ABQ2JFJ8</accession>
<evidence type="ECO:0000313" key="4">
    <source>
        <dbReference type="Proteomes" id="UP000645517"/>
    </source>
</evidence>